<protein>
    <submittedName>
        <fullName evidence="5">Acetylxylan esterase</fullName>
    </submittedName>
</protein>
<feature type="domain" description="4-O-methyl-glucuronoyl methylesterase-like" evidence="4">
    <location>
        <begin position="209"/>
        <end position="358"/>
    </location>
</feature>
<dbReference type="Pfam" id="PF22244">
    <property type="entry name" value="GCE_fung"/>
    <property type="match status" value="1"/>
</dbReference>
<keyword evidence="6" id="KW-1185">Reference proteome</keyword>
<dbReference type="Proteomes" id="UP000613582">
    <property type="component" value="Unassembled WGS sequence"/>
</dbReference>
<accession>A0A8J2V4T7</accession>
<evidence type="ECO:0000256" key="3">
    <source>
        <dbReference type="ARBA" id="ARBA00022801"/>
    </source>
</evidence>
<dbReference type="EMBL" id="BMGH01000001">
    <property type="protein sequence ID" value="GGD12952.1"/>
    <property type="molecule type" value="Genomic_DNA"/>
</dbReference>
<evidence type="ECO:0000313" key="6">
    <source>
        <dbReference type="Proteomes" id="UP000613582"/>
    </source>
</evidence>
<reference evidence="5" key="2">
    <citation type="submission" date="2020-09" db="EMBL/GenBank/DDBJ databases">
        <authorList>
            <person name="Sun Q."/>
            <person name="Zhou Y."/>
        </authorList>
    </citation>
    <scope>NUCLEOTIDE SEQUENCE</scope>
    <source>
        <strain evidence="5">CGMCC 1.12921</strain>
    </source>
</reference>
<dbReference type="GO" id="GO:0052689">
    <property type="term" value="F:carboxylic ester hydrolase activity"/>
    <property type="evidence" value="ECO:0007669"/>
    <property type="project" value="UniProtKB-KW"/>
</dbReference>
<name>A0A8J2V4T7_9PROT</name>
<proteinExistence type="predicted"/>
<dbReference type="SUPFAM" id="SSF53474">
    <property type="entry name" value="alpha/beta-Hydrolases"/>
    <property type="match status" value="1"/>
</dbReference>
<dbReference type="InterPro" id="IPR029058">
    <property type="entry name" value="AB_hydrolase_fold"/>
</dbReference>
<keyword evidence="1" id="KW-0719">Serine esterase</keyword>
<keyword evidence="3" id="KW-0378">Hydrolase</keyword>
<evidence type="ECO:0000313" key="5">
    <source>
        <dbReference type="EMBL" id="GGD12952.1"/>
    </source>
</evidence>
<evidence type="ECO:0000256" key="2">
    <source>
        <dbReference type="ARBA" id="ARBA00022729"/>
    </source>
</evidence>
<evidence type="ECO:0000259" key="4">
    <source>
        <dbReference type="Pfam" id="PF22244"/>
    </source>
</evidence>
<keyword evidence="2" id="KW-0732">Signal</keyword>
<dbReference type="AlphaFoldDB" id="A0A8J2V4T7"/>
<reference evidence="5" key="1">
    <citation type="journal article" date="2014" name="Int. J. Syst. Evol. Microbiol.">
        <title>Complete genome sequence of Corynebacterium casei LMG S-19264T (=DSM 44701T), isolated from a smear-ripened cheese.</title>
        <authorList>
            <consortium name="US DOE Joint Genome Institute (JGI-PGF)"/>
            <person name="Walter F."/>
            <person name="Albersmeier A."/>
            <person name="Kalinowski J."/>
            <person name="Ruckert C."/>
        </authorList>
    </citation>
    <scope>NUCLEOTIDE SEQUENCE</scope>
    <source>
        <strain evidence="5">CGMCC 1.12921</strain>
    </source>
</reference>
<dbReference type="InterPro" id="IPR054579">
    <property type="entry name" value="GCE-like_dom"/>
</dbReference>
<dbReference type="Gene3D" id="3.40.50.1820">
    <property type="entry name" value="alpha/beta hydrolase"/>
    <property type="match status" value="1"/>
</dbReference>
<organism evidence="5 6">
    <name type="scientific">Aquisalinus flavus</name>
    <dbReference type="NCBI Taxonomy" id="1526572"/>
    <lineage>
        <taxon>Bacteria</taxon>
        <taxon>Pseudomonadati</taxon>
        <taxon>Pseudomonadota</taxon>
        <taxon>Alphaproteobacteria</taxon>
        <taxon>Parvularculales</taxon>
        <taxon>Parvularculaceae</taxon>
        <taxon>Aquisalinus</taxon>
    </lineage>
</organism>
<sequence length="404" mass="43393">MRLTMAWAELDPSGRPSATPPVLSALDGSGTVQSAAAWQDQRPAIRQALEETVYGTMPPGGEARLVERRVVDDAYLDGLAVLEDWDIAVTAIHHGQASAPALLRMAVMIPAGQMDAPVILMETFCRNHNTFPDAGLSRPEGEGMCDGDGVVSGIMGYVFGRYITTPPLEEIARRGYAIAAFHPGDIVPDDAARAQAALDEIAAGLPDDGARPGAIAAWGWLFSRAVDVLEADDRFSGSDIISWGHSRYGKAALVGTAWDERIDGVIAHQSGTGGAALNKAKRGESVGEITRSYPHWFAGNYAAYAGREDALPVDQHHLLALIAPRPVFLGNARRDVWSDPSGTFIAAQGADPVWELLGRQGLDQETLASFDPQADISFFIRPGTHGITEEDWPAFLDFLDAHFR</sequence>
<comment type="caution">
    <text evidence="5">The sequence shown here is derived from an EMBL/GenBank/DDBJ whole genome shotgun (WGS) entry which is preliminary data.</text>
</comment>
<evidence type="ECO:0000256" key="1">
    <source>
        <dbReference type="ARBA" id="ARBA00022487"/>
    </source>
</evidence>
<gene>
    <name evidence="5" type="ORF">GCM10011342_22170</name>
</gene>